<accession>A0A542SPZ1</accession>
<name>A0A542SPZ1_9MICO</name>
<keyword evidence="2" id="KW-0472">Membrane</keyword>
<dbReference type="EMBL" id="VFNV01000001">
    <property type="protein sequence ID" value="TQK76676.1"/>
    <property type="molecule type" value="Genomic_DNA"/>
</dbReference>
<dbReference type="RefSeq" id="WP_246043565.1">
    <property type="nucleotide sequence ID" value="NZ_BAAATB010000002.1"/>
</dbReference>
<dbReference type="Proteomes" id="UP000316181">
    <property type="component" value="Unassembled WGS sequence"/>
</dbReference>
<keyword evidence="2" id="KW-1133">Transmembrane helix</keyword>
<feature type="region of interest" description="Disordered" evidence="1">
    <location>
        <begin position="1"/>
        <end position="62"/>
    </location>
</feature>
<organism evidence="4 5">
    <name type="scientific">Rarobacter incanus</name>
    <dbReference type="NCBI Taxonomy" id="153494"/>
    <lineage>
        <taxon>Bacteria</taxon>
        <taxon>Bacillati</taxon>
        <taxon>Actinomycetota</taxon>
        <taxon>Actinomycetes</taxon>
        <taxon>Micrococcales</taxon>
        <taxon>Rarobacteraceae</taxon>
        <taxon>Rarobacter</taxon>
    </lineage>
</organism>
<reference evidence="4 5" key="1">
    <citation type="submission" date="2019-06" db="EMBL/GenBank/DDBJ databases">
        <title>Sequencing the genomes of 1000 actinobacteria strains.</title>
        <authorList>
            <person name="Klenk H.-P."/>
        </authorList>
    </citation>
    <scope>NUCLEOTIDE SEQUENCE [LARGE SCALE GENOMIC DNA]</scope>
    <source>
        <strain evidence="4 5">DSM 10596</strain>
    </source>
</reference>
<feature type="compositionally biased region" description="Gly residues" evidence="1">
    <location>
        <begin position="80"/>
        <end position="92"/>
    </location>
</feature>
<sequence>MAAQKKKSNGAGVGNGNATSPTRKSVKPVVTAGTEAGSGPTAAAGGADGAGSGAATPAEAPASVPPAGYAAAGASAGTGGATPAGASGGARPGGDNRPHNLKKAATVAAGGLPGPRKVRLAVSRVDPWSVVKFSFLISFAVGIMIIVASGVFWYVLDGMHVFTTVNDTIAEIAGEPEKFNILQWVTLERTLSLATIIALIDVVVLTALSTIFAFLYNLTAMLVGGITVTLTDE</sequence>
<dbReference type="AlphaFoldDB" id="A0A542SPZ1"/>
<feature type="compositionally biased region" description="Low complexity" evidence="1">
    <location>
        <begin position="31"/>
        <end position="45"/>
    </location>
</feature>
<feature type="transmembrane region" description="Helical" evidence="2">
    <location>
        <begin position="133"/>
        <end position="156"/>
    </location>
</feature>
<protein>
    <submittedName>
        <fullName evidence="4">Transmembrane protein DUF3566</fullName>
    </submittedName>
</protein>
<proteinExistence type="predicted"/>
<comment type="caution">
    <text evidence="4">The sequence shown here is derived from an EMBL/GenBank/DDBJ whole genome shotgun (WGS) entry which is preliminary data.</text>
</comment>
<feature type="transmembrane region" description="Helical" evidence="2">
    <location>
        <begin position="191"/>
        <end position="216"/>
    </location>
</feature>
<keyword evidence="5" id="KW-1185">Reference proteome</keyword>
<feature type="region of interest" description="Disordered" evidence="1">
    <location>
        <begin position="80"/>
        <end position="100"/>
    </location>
</feature>
<dbReference type="InterPro" id="IPR021949">
    <property type="entry name" value="DUF3566_TM"/>
</dbReference>
<evidence type="ECO:0000256" key="2">
    <source>
        <dbReference type="SAM" id="Phobius"/>
    </source>
</evidence>
<evidence type="ECO:0000259" key="3">
    <source>
        <dbReference type="Pfam" id="PF12089"/>
    </source>
</evidence>
<gene>
    <name evidence="4" type="ORF">FB389_1366</name>
</gene>
<keyword evidence="2 4" id="KW-0812">Transmembrane</keyword>
<evidence type="ECO:0000313" key="4">
    <source>
        <dbReference type="EMBL" id="TQK76676.1"/>
    </source>
</evidence>
<feature type="compositionally biased region" description="Low complexity" evidence="1">
    <location>
        <begin position="53"/>
        <end position="62"/>
    </location>
</feature>
<feature type="domain" description="DUF3566" evidence="3">
    <location>
        <begin position="115"/>
        <end position="232"/>
    </location>
</feature>
<evidence type="ECO:0000313" key="5">
    <source>
        <dbReference type="Proteomes" id="UP000316181"/>
    </source>
</evidence>
<evidence type="ECO:0000256" key="1">
    <source>
        <dbReference type="SAM" id="MobiDB-lite"/>
    </source>
</evidence>
<dbReference type="Pfam" id="PF12089">
    <property type="entry name" value="DUF3566"/>
    <property type="match status" value="1"/>
</dbReference>